<reference evidence="1" key="1">
    <citation type="journal article" date="2019" name="Sci. Rep.">
        <title>Draft genome of Tanacetum cinerariifolium, the natural source of mosquito coil.</title>
        <authorList>
            <person name="Yamashiro T."/>
            <person name="Shiraishi A."/>
            <person name="Satake H."/>
            <person name="Nakayama K."/>
        </authorList>
    </citation>
    <scope>NUCLEOTIDE SEQUENCE</scope>
</reference>
<protein>
    <submittedName>
        <fullName evidence="1">Arginine--tRNA ligase, chloroplastic/mitochondrial</fullName>
    </submittedName>
</protein>
<dbReference type="EMBL" id="BKCJ010002865">
    <property type="protein sequence ID" value="GEU51432.1"/>
    <property type="molecule type" value="Genomic_DNA"/>
</dbReference>
<name>A0A6L2KS88_TANCI</name>
<sequence>MYIVIHEHQIDQYLKGTFKGKESINSYRRILEEDIFYVNNYGMFHTIKGTFYINATRIYKRMAPSTSSVTPSTSITMALEKIPSTLSRIFARTTLMAHSTHQYHHNLRLLTWAQSTSMLVSAPGLEKHKRFLEFGHSSARIAAPYRLLKWAHSTSRIAAPDKHETWSLQEDILKPFETILNRSYTDLKQEPMIYTYKGKTGLYKCRALPLSQLYRGPKENQGKSIHIMLKDGIDTWAPKLPVERVIVDYLSLDEEMHEESFQQHAIRCTLMRILEYSKVDATIGHHMCDTDPRTRFEILLPEPPVLLESNISYKFA</sequence>
<proteinExistence type="predicted"/>
<dbReference type="GO" id="GO:0016874">
    <property type="term" value="F:ligase activity"/>
    <property type="evidence" value="ECO:0007669"/>
    <property type="project" value="UniProtKB-KW"/>
</dbReference>
<dbReference type="AlphaFoldDB" id="A0A6L2KS88"/>
<organism evidence="1">
    <name type="scientific">Tanacetum cinerariifolium</name>
    <name type="common">Dalmatian daisy</name>
    <name type="synonym">Chrysanthemum cinerariifolium</name>
    <dbReference type="NCBI Taxonomy" id="118510"/>
    <lineage>
        <taxon>Eukaryota</taxon>
        <taxon>Viridiplantae</taxon>
        <taxon>Streptophyta</taxon>
        <taxon>Embryophyta</taxon>
        <taxon>Tracheophyta</taxon>
        <taxon>Spermatophyta</taxon>
        <taxon>Magnoliopsida</taxon>
        <taxon>eudicotyledons</taxon>
        <taxon>Gunneridae</taxon>
        <taxon>Pentapetalae</taxon>
        <taxon>asterids</taxon>
        <taxon>campanulids</taxon>
        <taxon>Asterales</taxon>
        <taxon>Asteraceae</taxon>
        <taxon>Asteroideae</taxon>
        <taxon>Anthemideae</taxon>
        <taxon>Anthemidinae</taxon>
        <taxon>Tanacetum</taxon>
    </lineage>
</organism>
<keyword evidence="1" id="KW-0436">Ligase</keyword>
<accession>A0A6L2KS88</accession>
<comment type="caution">
    <text evidence="1">The sequence shown here is derived from an EMBL/GenBank/DDBJ whole genome shotgun (WGS) entry which is preliminary data.</text>
</comment>
<evidence type="ECO:0000313" key="1">
    <source>
        <dbReference type="EMBL" id="GEU51432.1"/>
    </source>
</evidence>
<gene>
    <name evidence="1" type="ORF">Tci_023410</name>
</gene>